<protein>
    <submittedName>
        <fullName evidence="1">Uncharacterized protein</fullName>
    </submittedName>
</protein>
<dbReference type="RefSeq" id="WP_236090847.1">
    <property type="nucleotide sequence ID" value="NZ_JAKGSG010000053.1"/>
</dbReference>
<organism evidence="1 2">
    <name type="scientific">Antribacter soli</name>
    <dbReference type="NCBI Taxonomy" id="2910976"/>
    <lineage>
        <taxon>Bacteria</taxon>
        <taxon>Bacillati</taxon>
        <taxon>Actinomycetota</taxon>
        <taxon>Actinomycetes</taxon>
        <taxon>Micrococcales</taxon>
        <taxon>Promicromonosporaceae</taxon>
        <taxon>Antribacter</taxon>
    </lineage>
</organism>
<gene>
    <name evidence="1" type="ORF">L1785_18870</name>
</gene>
<evidence type="ECO:0000313" key="1">
    <source>
        <dbReference type="EMBL" id="MCF4123042.1"/>
    </source>
</evidence>
<dbReference type="Proteomes" id="UP001165405">
    <property type="component" value="Unassembled WGS sequence"/>
</dbReference>
<dbReference type="EMBL" id="JAKGSG010000053">
    <property type="protein sequence ID" value="MCF4123042.1"/>
    <property type="molecule type" value="Genomic_DNA"/>
</dbReference>
<proteinExistence type="predicted"/>
<comment type="caution">
    <text evidence="1">The sequence shown here is derived from an EMBL/GenBank/DDBJ whole genome shotgun (WGS) entry which is preliminary data.</text>
</comment>
<name>A0AA41QIW4_9MICO</name>
<dbReference type="AlphaFoldDB" id="A0AA41QIW4"/>
<accession>A0AA41QIW4</accession>
<keyword evidence="2" id="KW-1185">Reference proteome</keyword>
<sequence length="179" mass="19021">MLWFSRPRLPDDVRRALRAQGADTPLAQAALADGSWAVATRAALATTSTPPASAPEGGRTVVVHRPWCDVDRASFEPTDGVLTVEWVDREPALLLPLEPEQRTSLPQVVRERVQWSVVHAEPVALAGGRSARVAVRRTADGEIFSQAIAGPGVDLDDPAVADVIDAAEARVRNAAGLPA</sequence>
<evidence type="ECO:0000313" key="2">
    <source>
        <dbReference type="Proteomes" id="UP001165405"/>
    </source>
</evidence>
<reference evidence="1" key="1">
    <citation type="submission" date="2022-01" db="EMBL/GenBank/DDBJ databases">
        <title>Antribacter sp. nov., isolated from Guizhou of China.</title>
        <authorList>
            <person name="Chengliang C."/>
            <person name="Ya Z."/>
        </authorList>
    </citation>
    <scope>NUCLEOTIDE SEQUENCE</scope>
    <source>
        <strain evidence="1">KLBMP 9083</strain>
    </source>
</reference>